<evidence type="ECO:0000256" key="1">
    <source>
        <dbReference type="SAM" id="SignalP"/>
    </source>
</evidence>
<protein>
    <submittedName>
        <fullName evidence="3">PEP-CTERM protein-sorting domain-containing protein</fullName>
    </submittedName>
</protein>
<dbReference type="AlphaFoldDB" id="A0A1H2UU36"/>
<dbReference type="RefSeq" id="WP_091812053.1">
    <property type="nucleotide sequence ID" value="NZ_JBHIWV010000010.1"/>
</dbReference>
<accession>A0A1H2UU36</accession>
<feature type="chain" id="PRO_5011473199" evidence="1">
    <location>
        <begin position="27"/>
        <end position="243"/>
    </location>
</feature>
<name>A0A1H2UU36_9GAMM</name>
<dbReference type="InterPro" id="IPR013424">
    <property type="entry name" value="Ice-binding_C"/>
</dbReference>
<reference evidence="3 4" key="1">
    <citation type="submission" date="2016-10" db="EMBL/GenBank/DDBJ databases">
        <authorList>
            <person name="de Groot N.N."/>
        </authorList>
    </citation>
    <scope>NUCLEOTIDE SEQUENCE [LARGE SCALE GENOMIC DNA]</scope>
    <source>
        <strain evidence="3 4">CGMCC 1.7059</strain>
    </source>
</reference>
<gene>
    <name evidence="3" type="ORF">SAMN04487960_103227</name>
</gene>
<dbReference type="Proteomes" id="UP000199675">
    <property type="component" value="Unassembled WGS sequence"/>
</dbReference>
<keyword evidence="1" id="KW-0732">Signal</keyword>
<evidence type="ECO:0000313" key="4">
    <source>
        <dbReference type="Proteomes" id="UP000199675"/>
    </source>
</evidence>
<organism evidence="3 4">
    <name type="scientific">Marinobacter mobilis</name>
    <dbReference type="NCBI Taxonomy" id="488533"/>
    <lineage>
        <taxon>Bacteria</taxon>
        <taxon>Pseudomonadati</taxon>
        <taxon>Pseudomonadota</taxon>
        <taxon>Gammaproteobacteria</taxon>
        <taxon>Pseudomonadales</taxon>
        <taxon>Marinobacteraceae</taxon>
        <taxon>Marinobacter</taxon>
    </lineage>
</organism>
<feature type="domain" description="Ice-binding protein C-terminal" evidence="2">
    <location>
        <begin position="218"/>
        <end position="239"/>
    </location>
</feature>
<keyword evidence="4" id="KW-1185">Reference proteome</keyword>
<proteinExistence type="predicted"/>
<evidence type="ECO:0000313" key="3">
    <source>
        <dbReference type="EMBL" id="SDW59582.1"/>
    </source>
</evidence>
<feature type="signal peptide" evidence="1">
    <location>
        <begin position="1"/>
        <end position="26"/>
    </location>
</feature>
<sequence length="243" mass="25166">MFKGKLSGRTLGVALSVMGAVSVAEAAPILNISEEGSAATEAAEAQFLSYLQGDSIIKEGFEGFADGLQQNSLVTAVGVFTQTVAGGDPVNSLCAPNCADGVAVLSDVTSPFNGRFAAPDEAGNNQWLDSFDSEVMTLTVADGVNAIGFYITDPNDIDGRMSVGGVDFSFADIFGQFNGDGEVYYISLYDEAGLGDIVFYANSNNDGFGIDSVTIGKVPEPGTLALMGLGLAGLGLTRRRKRA</sequence>
<dbReference type="EMBL" id="FNNE01000003">
    <property type="protein sequence ID" value="SDW59582.1"/>
    <property type="molecule type" value="Genomic_DNA"/>
</dbReference>
<dbReference type="Pfam" id="PF07589">
    <property type="entry name" value="PEP-CTERM"/>
    <property type="match status" value="1"/>
</dbReference>
<evidence type="ECO:0000259" key="2">
    <source>
        <dbReference type="Pfam" id="PF07589"/>
    </source>
</evidence>
<dbReference type="NCBIfam" id="TIGR02595">
    <property type="entry name" value="PEP_CTERM"/>
    <property type="match status" value="1"/>
</dbReference>
<dbReference type="STRING" id="488533.SAMN04487960_103227"/>